<dbReference type="AlphaFoldDB" id="A0AAN7K400"/>
<feature type="coiled-coil region" evidence="1">
    <location>
        <begin position="35"/>
        <end position="62"/>
    </location>
</feature>
<evidence type="ECO:0000256" key="1">
    <source>
        <dbReference type="SAM" id="Coils"/>
    </source>
</evidence>
<reference evidence="2 3" key="1">
    <citation type="journal article" date="2023" name="Hortic Res">
        <title>Pangenome of water caltrop reveals structural variations and asymmetric subgenome divergence after allopolyploidization.</title>
        <authorList>
            <person name="Zhang X."/>
            <person name="Chen Y."/>
            <person name="Wang L."/>
            <person name="Yuan Y."/>
            <person name="Fang M."/>
            <person name="Shi L."/>
            <person name="Lu R."/>
            <person name="Comes H.P."/>
            <person name="Ma Y."/>
            <person name="Chen Y."/>
            <person name="Huang G."/>
            <person name="Zhou Y."/>
            <person name="Zheng Z."/>
            <person name="Qiu Y."/>
        </authorList>
    </citation>
    <scope>NUCLEOTIDE SEQUENCE [LARGE SCALE GENOMIC DNA]</scope>
    <source>
        <tissue evidence="2">Roots</tissue>
    </source>
</reference>
<dbReference type="EMBL" id="JAXIOK010000011">
    <property type="protein sequence ID" value="KAK4759174.1"/>
    <property type="molecule type" value="Genomic_DNA"/>
</dbReference>
<name>A0AAN7K400_9MYRT</name>
<accession>A0AAN7K400</accession>
<evidence type="ECO:0000313" key="3">
    <source>
        <dbReference type="Proteomes" id="UP001345219"/>
    </source>
</evidence>
<protein>
    <submittedName>
        <fullName evidence="2">Uncharacterized protein</fullName>
    </submittedName>
</protein>
<evidence type="ECO:0000313" key="2">
    <source>
        <dbReference type="EMBL" id="KAK4759174.1"/>
    </source>
</evidence>
<comment type="caution">
    <text evidence="2">The sequence shown here is derived from an EMBL/GenBank/DDBJ whole genome shotgun (WGS) entry which is preliminary data.</text>
</comment>
<keyword evidence="3" id="KW-1185">Reference proteome</keyword>
<dbReference type="Proteomes" id="UP001345219">
    <property type="component" value="Chromosome 17"/>
</dbReference>
<proteinExistence type="predicted"/>
<organism evidence="2 3">
    <name type="scientific">Trapa incisa</name>
    <dbReference type="NCBI Taxonomy" id="236973"/>
    <lineage>
        <taxon>Eukaryota</taxon>
        <taxon>Viridiplantae</taxon>
        <taxon>Streptophyta</taxon>
        <taxon>Embryophyta</taxon>
        <taxon>Tracheophyta</taxon>
        <taxon>Spermatophyta</taxon>
        <taxon>Magnoliopsida</taxon>
        <taxon>eudicotyledons</taxon>
        <taxon>Gunneridae</taxon>
        <taxon>Pentapetalae</taxon>
        <taxon>rosids</taxon>
        <taxon>malvids</taxon>
        <taxon>Myrtales</taxon>
        <taxon>Lythraceae</taxon>
        <taxon>Trapa</taxon>
    </lineage>
</organism>
<gene>
    <name evidence="2" type="ORF">SAY87_022305</name>
</gene>
<sequence>MSRLPTRRNIASAHILRLSHLGKHAMLQVTAWTIISKLMEEKPKALQQNQRLHQELDLLKSE</sequence>
<keyword evidence="1" id="KW-0175">Coiled coil</keyword>